<feature type="domain" description="Glycosyltransferase 2-like" evidence="1">
    <location>
        <begin position="9"/>
        <end position="132"/>
    </location>
</feature>
<dbReference type="Gene3D" id="3.90.550.10">
    <property type="entry name" value="Spore Coat Polysaccharide Biosynthesis Protein SpsA, Chain A"/>
    <property type="match status" value="1"/>
</dbReference>
<dbReference type="InterPro" id="IPR001173">
    <property type="entry name" value="Glyco_trans_2-like"/>
</dbReference>
<evidence type="ECO:0000313" key="3">
    <source>
        <dbReference type="Proteomes" id="UP000654573"/>
    </source>
</evidence>
<dbReference type="PANTHER" id="PTHR22916:SF3">
    <property type="entry name" value="UDP-GLCNAC:BETAGAL BETA-1,3-N-ACETYLGLUCOSAMINYLTRANSFERASE-LIKE PROTEIN 1"/>
    <property type="match status" value="1"/>
</dbReference>
<reference evidence="2 3" key="1">
    <citation type="submission" date="2020-08" db="EMBL/GenBank/DDBJ databases">
        <title>Genome public.</title>
        <authorList>
            <person name="Liu C."/>
            <person name="Sun Q."/>
        </authorList>
    </citation>
    <scope>NUCLEOTIDE SEQUENCE [LARGE SCALE GENOMIC DNA]</scope>
    <source>
        <strain evidence="2 3">NSJ-34</strain>
    </source>
</reference>
<sequence>MQAKRGLVSVIILSYKQFAYIYETIDSVLMQDYPAIEIVIADDGSPNFPQNEIVSYIEKNKRDNIQGYTLLHDGVNVGTVKNINNGIKHSSGEFIKIIAGDDTFYDGKVFSTQVEFLEKNPKYYIVTGKACECDEQMKPIYKEQVENTNKVLGTVFELEPKGYFQKCGAEHLFPMVTQALCFRRKFFDEFGLYDERYKLLEDPPMEKRVIINRIPISSVDACVIKHRADVGISANTELFSARRSQYYLDLANYVKNELLSRPQIFPHFKTKYRYKSEMFRYKMSIAKTKKERIMVCITNIDTVFFFGILRPGAMIQKIKIGLSGRK</sequence>
<dbReference type="InterPro" id="IPR029044">
    <property type="entry name" value="Nucleotide-diphossugar_trans"/>
</dbReference>
<name>A0ABR7FED4_9FIRM</name>
<dbReference type="CDD" id="cd00761">
    <property type="entry name" value="Glyco_tranf_GTA_type"/>
    <property type="match status" value="1"/>
</dbReference>
<keyword evidence="3" id="KW-1185">Reference proteome</keyword>
<protein>
    <submittedName>
        <fullName evidence="2">Glycosyltransferase family 2 protein</fullName>
    </submittedName>
</protein>
<evidence type="ECO:0000259" key="1">
    <source>
        <dbReference type="Pfam" id="PF00535"/>
    </source>
</evidence>
<accession>A0ABR7FED4</accession>
<dbReference type="PANTHER" id="PTHR22916">
    <property type="entry name" value="GLYCOSYLTRANSFERASE"/>
    <property type="match status" value="1"/>
</dbReference>
<comment type="caution">
    <text evidence="2">The sequence shown here is derived from an EMBL/GenBank/DDBJ whole genome shotgun (WGS) entry which is preliminary data.</text>
</comment>
<dbReference type="Pfam" id="PF00535">
    <property type="entry name" value="Glycos_transf_2"/>
    <property type="match status" value="1"/>
</dbReference>
<gene>
    <name evidence="2" type="ORF">H8S76_11045</name>
</gene>
<dbReference type="EMBL" id="JACOOU010000004">
    <property type="protein sequence ID" value="MBC5672781.1"/>
    <property type="molecule type" value="Genomic_DNA"/>
</dbReference>
<dbReference type="SUPFAM" id="SSF53448">
    <property type="entry name" value="Nucleotide-diphospho-sugar transferases"/>
    <property type="match status" value="1"/>
</dbReference>
<organism evidence="2 3">
    <name type="scientific">Blautia celeris</name>
    <dbReference type="NCBI Taxonomy" id="2763026"/>
    <lineage>
        <taxon>Bacteria</taxon>
        <taxon>Bacillati</taxon>
        <taxon>Bacillota</taxon>
        <taxon>Clostridia</taxon>
        <taxon>Lachnospirales</taxon>
        <taxon>Lachnospiraceae</taxon>
        <taxon>Blautia</taxon>
    </lineage>
</organism>
<proteinExistence type="predicted"/>
<dbReference type="RefSeq" id="WP_054353578.1">
    <property type="nucleotide sequence ID" value="NZ_JACOOU010000004.1"/>
</dbReference>
<dbReference type="Proteomes" id="UP000654573">
    <property type="component" value="Unassembled WGS sequence"/>
</dbReference>
<evidence type="ECO:0000313" key="2">
    <source>
        <dbReference type="EMBL" id="MBC5672781.1"/>
    </source>
</evidence>